<dbReference type="EMBL" id="CP028103">
    <property type="protein sequence ID" value="AVQ31897.1"/>
    <property type="molecule type" value="Genomic_DNA"/>
</dbReference>
<dbReference type="PROSITE" id="PS51257">
    <property type="entry name" value="PROKAR_LIPOPROTEIN"/>
    <property type="match status" value="1"/>
</dbReference>
<keyword evidence="3" id="KW-1185">Reference proteome</keyword>
<dbReference type="GeneID" id="77468712"/>
<evidence type="ECO:0000313" key="3">
    <source>
        <dbReference type="Proteomes" id="UP000241238"/>
    </source>
</evidence>
<dbReference type="SUPFAM" id="SSF103515">
    <property type="entry name" value="Autotransporter"/>
    <property type="match status" value="1"/>
</dbReference>
<reference evidence="3" key="1">
    <citation type="journal article" date="2018" name="MSphere">
        <title>Fusobacterium Genomics Using MinION and Illumina Sequencing Enables Genome Completion and Correction.</title>
        <authorList>
            <person name="Todd S.M."/>
            <person name="Settlage R.E."/>
            <person name="Lahmers K.K."/>
            <person name="Slade D.J."/>
        </authorList>
    </citation>
    <scope>NUCLEOTIDE SEQUENCE [LARGE SCALE GENOMIC DNA]</scope>
    <source>
        <strain evidence="3">ATCC 27725</strain>
    </source>
</reference>
<dbReference type="Proteomes" id="UP000241238">
    <property type="component" value="Chromosome"/>
</dbReference>
<dbReference type="Gene3D" id="2.40.128.130">
    <property type="entry name" value="Autotransporter beta-domain"/>
    <property type="match status" value="1"/>
</dbReference>
<feature type="domain" description="Autotransporter" evidence="1">
    <location>
        <begin position="857"/>
        <end position="1143"/>
    </location>
</feature>
<name>A0ABN5JI27_FUSVA</name>
<protein>
    <submittedName>
        <fullName evidence="2">Autotransporter domain-containing protein</fullName>
    </submittedName>
</protein>
<sequence length="1143" mass="122402">MIEKIMKVVKSSNKRRGRNITIGTVIGFLLSCTVVMGAVDGNYLFIKDDSGIKFSTDGNAWGNTNPYEDVGNTWNQNTYINNTILSVNGTGVNAYGVKLELNSPNFKFINNGSIIVVIEDKGNNGIDNRGTIGDIINTGIIRVSSNSAPGSESINGIKNYKNTIGDITNTGVIIVSSFSGSHSHGIYQYAGTSRDITNTGIINEVGASESNSYGIYNQREDAGQESIMGNITNIGIISVYTKDTSVAGHASGWGIANTGKMENIINMGIINGSGRHYGRGIYNIGTIGDITNTGIINGSNYGGGIDNSNNTMGRITNTGIINGSNNYHDSRNFGRYGIYNNSLEGNLIKAITNTGIINGSVNAIKNYKDKNGKIGTIATANNYGILANSSNNEVVDGLDIVDSSTTDTNKIVNYGLIIKNKGINEADITAGAGGNHDILFYDTEKNIIGKRNVTIENVTGKNENKDNSFSGNKENHILNAFKNTYKVTGSNNEITGSIINAYGTAVVFEEANKQLTLSGTIVNGGLDNSVTILGSNEGDTLILQSEKIKYIDNEVEKSVTQNTIVNGSIDMGGGDDILIIGDGTIINGTLDGGAGDNTLNLGISSVTKSNSADSQGINIMHNISNFKDININTNVTLFERTVNTSGKGGELTVTGTEKITIEENGALTLRIDGTNNNSHALSSNIGGTIESNGGKLLLALNGVSDGSEINIGMKLGDGLYGVENTDIEYRDLFTLETTSLLHSVSKNGSDSTKVTVTSKSTLPLSSAAPEDINYEKLNKIYQSMRVVDGVKEFNVDSDEKLSAFSGYLNDIYAGNPYSYSGELSRKSVGMFRDIAVESQFKPELNKWLIMGGLTHVDGGTKDTYYGKGYYTYDIGSSDMDVDTKITGAYMLGEYGVSDTLTYGVVIGGNKLKSDLSNGSKVDGDALYMGAYAKKYIGNLKVTGGLGLQYGDYDADRIAAGRGITETRSYSDNYNDMTYDIYLNGRYSHNIGENLFLEPYGTLSYTYIKQDSTDEGSKVLAIETDSKSFDYTAAKVGVDIKKVIPHEKGKSTLSAGVSYIRLLTGADKENITGRFKGGSDFDILVAHKNEQSIGVNAKYALELENGILFDVKGSYSVERDSHNGNRKNRTKGEWIVGAGIGYKF</sequence>
<dbReference type="RefSeq" id="WP_005948264.1">
    <property type="nucleotide sequence ID" value="NZ_CP028103.1"/>
</dbReference>
<dbReference type="PROSITE" id="PS51208">
    <property type="entry name" value="AUTOTRANSPORTER"/>
    <property type="match status" value="1"/>
</dbReference>
<proteinExistence type="predicted"/>
<dbReference type="InterPro" id="IPR036709">
    <property type="entry name" value="Autotransporte_beta_dom_sf"/>
</dbReference>
<accession>A0ABN5JI27</accession>
<dbReference type="SMART" id="SM00869">
    <property type="entry name" value="Autotransporter"/>
    <property type="match status" value="1"/>
</dbReference>
<dbReference type="Pfam" id="PF03797">
    <property type="entry name" value="Autotransporter"/>
    <property type="match status" value="1"/>
</dbReference>
<gene>
    <name evidence="2" type="ORF">C4N18_11965</name>
</gene>
<evidence type="ECO:0000313" key="2">
    <source>
        <dbReference type="EMBL" id="AVQ31897.1"/>
    </source>
</evidence>
<dbReference type="InterPro" id="IPR005546">
    <property type="entry name" value="Autotransporte_beta"/>
</dbReference>
<organism evidence="2 3">
    <name type="scientific">Fusobacterium varium ATCC 27725</name>
    <dbReference type="NCBI Taxonomy" id="469618"/>
    <lineage>
        <taxon>Bacteria</taxon>
        <taxon>Fusobacteriati</taxon>
        <taxon>Fusobacteriota</taxon>
        <taxon>Fusobacteriia</taxon>
        <taxon>Fusobacteriales</taxon>
        <taxon>Fusobacteriaceae</taxon>
        <taxon>Fusobacterium</taxon>
    </lineage>
</organism>
<evidence type="ECO:0000259" key="1">
    <source>
        <dbReference type="PROSITE" id="PS51208"/>
    </source>
</evidence>